<organism evidence="1 2">
    <name type="scientific">Bradyrhizobium manausense</name>
    <dbReference type="NCBI Taxonomy" id="989370"/>
    <lineage>
        <taxon>Bacteria</taxon>
        <taxon>Pseudomonadati</taxon>
        <taxon>Pseudomonadota</taxon>
        <taxon>Alphaproteobacteria</taxon>
        <taxon>Hyphomicrobiales</taxon>
        <taxon>Nitrobacteraceae</taxon>
        <taxon>Bradyrhizobium</taxon>
    </lineage>
</organism>
<dbReference type="Proteomes" id="UP000051936">
    <property type="component" value="Unassembled WGS sequence"/>
</dbReference>
<evidence type="ECO:0000313" key="2">
    <source>
        <dbReference type="Proteomes" id="UP000051936"/>
    </source>
</evidence>
<name>A0A0R3DNG3_9BRAD</name>
<gene>
    <name evidence="1" type="ORF">AOQ71_21190</name>
</gene>
<reference evidence="1 2" key="1">
    <citation type="submission" date="2015-09" db="EMBL/GenBank/DDBJ databases">
        <title>Draft Genome Sequence of Bradyrhizobium manausense Strain BR 3351T, a Novel Symbiotic Nitrogen-Fixing Alphaproteobacterium Isolated from Brazilian Amazon Rain Forest.</title>
        <authorList>
            <person name="De Araujo J.L."/>
            <person name="Zilli J.E."/>
        </authorList>
    </citation>
    <scope>NUCLEOTIDE SEQUENCE [LARGE SCALE GENOMIC DNA]</scope>
    <source>
        <strain evidence="1 2">BR3351</strain>
    </source>
</reference>
<accession>A0A0R3DNG3</accession>
<dbReference type="AlphaFoldDB" id="A0A0R3DNG3"/>
<sequence>MHLFAQIEGELDIAIGKLFELEKDNSLILTASIDFFKKCNIVKTALNAQDDGSKEKAIREAFSDVARVNDLRQIVAHSMFEGHAPDGVEFRRNTAKGALKKEIVAWSEKDCDAHFIKMEQVRRDLHFLVQKIAPYKPSLDFSDPRNSMYLGMF</sequence>
<protein>
    <submittedName>
        <fullName evidence="1">Uncharacterized protein</fullName>
    </submittedName>
</protein>
<keyword evidence="2" id="KW-1185">Reference proteome</keyword>
<evidence type="ECO:0000313" key="1">
    <source>
        <dbReference type="EMBL" id="KRQ09148.1"/>
    </source>
</evidence>
<comment type="caution">
    <text evidence="1">The sequence shown here is derived from an EMBL/GenBank/DDBJ whole genome shotgun (WGS) entry which is preliminary data.</text>
</comment>
<dbReference type="EMBL" id="LJYG01000090">
    <property type="protein sequence ID" value="KRQ09148.1"/>
    <property type="molecule type" value="Genomic_DNA"/>
</dbReference>
<proteinExistence type="predicted"/>